<protein>
    <submittedName>
        <fullName evidence="1">Cof-type HAD-IIB family hydrolase</fullName>
    </submittedName>
</protein>
<dbReference type="RefSeq" id="WP_277443470.1">
    <property type="nucleotide sequence ID" value="NZ_JAKOAV010000011.1"/>
</dbReference>
<dbReference type="InterPro" id="IPR036412">
    <property type="entry name" value="HAD-like_sf"/>
</dbReference>
<organism evidence="1 2">
    <name type="scientific">Pelotomaculum isophthalicicum JI</name>
    <dbReference type="NCBI Taxonomy" id="947010"/>
    <lineage>
        <taxon>Bacteria</taxon>
        <taxon>Bacillati</taxon>
        <taxon>Bacillota</taxon>
        <taxon>Clostridia</taxon>
        <taxon>Eubacteriales</taxon>
        <taxon>Desulfotomaculaceae</taxon>
        <taxon>Pelotomaculum</taxon>
    </lineage>
</organism>
<dbReference type="SFLD" id="SFLDG01140">
    <property type="entry name" value="C2.B:_Phosphomannomutase_and_P"/>
    <property type="match status" value="1"/>
</dbReference>
<dbReference type="Pfam" id="PF08282">
    <property type="entry name" value="Hydrolase_3"/>
    <property type="match status" value="1"/>
</dbReference>
<accession>A0A9X4H280</accession>
<name>A0A9X4H280_9FIRM</name>
<dbReference type="SUPFAM" id="SSF56784">
    <property type="entry name" value="HAD-like"/>
    <property type="match status" value="1"/>
</dbReference>
<dbReference type="InterPro" id="IPR023214">
    <property type="entry name" value="HAD_sf"/>
</dbReference>
<dbReference type="GO" id="GO:0016791">
    <property type="term" value="F:phosphatase activity"/>
    <property type="evidence" value="ECO:0007669"/>
    <property type="project" value="TreeGrafter"/>
</dbReference>
<dbReference type="Gene3D" id="3.40.50.1000">
    <property type="entry name" value="HAD superfamily/HAD-like"/>
    <property type="match status" value="1"/>
</dbReference>
<reference evidence="1" key="1">
    <citation type="submission" date="2022-02" db="EMBL/GenBank/DDBJ databases">
        <authorList>
            <person name="Leng L."/>
        </authorList>
    </citation>
    <scope>NUCLEOTIDE SEQUENCE</scope>
    <source>
        <strain evidence="1">JI</strain>
    </source>
</reference>
<dbReference type="Proteomes" id="UP001154312">
    <property type="component" value="Unassembled WGS sequence"/>
</dbReference>
<dbReference type="NCBIfam" id="TIGR01484">
    <property type="entry name" value="HAD-SF-IIB"/>
    <property type="match status" value="1"/>
</dbReference>
<sequence length="267" mass="29428">MQAFKLIAADLDDTLLDDNLRLTEQVKDTIVAVRDAGVQFTVSTGRMFRSAVPYARELGLDLPLITYQGALVKNALSGEVLLYRPLPLNYAKEIVVRIHELGYHLNAYLDDVLYMENDTPEGRRYSHISGVKPELVGDLLKILDRDPTKIVAIAGEPQLDRLNAELTPRYAGKVHIAKSKPFFLEFSHPQATKGHALKALAGHFGVKREEIMAVGDSYNDLEMLEYAGLGVVVANARDDIKKRAGYVTAAPNGAGVVEALEKFVLGR</sequence>
<dbReference type="AlphaFoldDB" id="A0A9X4H280"/>
<dbReference type="SFLD" id="SFLDS00003">
    <property type="entry name" value="Haloacid_Dehalogenase"/>
    <property type="match status" value="1"/>
</dbReference>
<dbReference type="InterPro" id="IPR006379">
    <property type="entry name" value="HAD-SF_hydro_IIB"/>
</dbReference>
<dbReference type="NCBIfam" id="TIGR00099">
    <property type="entry name" value="Cof-subfamily"/>
    <property type="match status" value="1"/>
</dbReference>
<dbReference type="CDD" id="cd07516">
    <property type="entry name" value="HAD_Pase"/>
    <property type="match status" value="1"/>
</dbReference>
<comment type="caution">
    <text evidence="1">The sequence shown here is derived from an EMBL/GenBank/DDBJ whole genome shotgun (WGS) entry which is preliminary data.</text>
</comment>
<dbReference type="GO" id="GO:0000287">
    <property type="term" value="F:magnesium ion binding"/>
    <property type="evidence" value="ECO:0007669"/>
    <property type="project" value="TreeGrafter"/>
</dbReference>
<evidence type="ECO:0000313" key="1">
    <source>
        <dbReference type="EMBL" id="MDF9408176.1"/>
    </source>
</evidence>
<dbReference type="EMBL" id="JAKOAV010000011">
    <property type="protein sequence ID" value="MDF9408176.1"/>
    <property type="molecule type" value="Genomic_DNA"/>
</dbReference>
<dbReference type="InterPro" id="IPR000150">
    <property type="entry name" value="Cof"/>
</dbReference>
<keyword evidence="1" id="KW-0378">Hydrolase</keyword>
<keyword evidence="2" id="KW-1185">Reference proteome</keyword>
<dbReference type="PANTHER" id="PTHR10000:SF8">
    <property type="entry name" value="HAD SUPERFAMILY HYDROLASE-LIKE, TYPE 3"/>
    <property type="match status" value="1"/>
</dbReference>
<dbReference type="PANTHER" id="PTHR10000">
    <property type="entry name" value="PHOSPHOSERINE PHOSPHATASE"/>
    <property type="match status" value="1"/>
</dbReference>
<proteinExistence type="predicted"/>
<evidence type="ECO:0000313" key="2">
    <source>
        <dbReference type="Proteomes" id="UP001154312"/>
    </source>
</evidence>
<dbReference type="Gene3D" id="3.30.1240.10">
    <property type="match status" value="1"/>
</dbReference>
<gene>
    <name evidence="1" type="ORF">L7E55_07350</name>
</gene>
<dbReference type="GO" id="GO:0005829">
    <property type="term" value="C:cytosol"/>
    <property type="evidence" value="ECO:0007669"/>
    <property type="project" value="TreeGrafter"/>
</dbReference>